<dbReference type="OrthoDB" id="2307773at2"/>
<gene>
    <name evidence="2" type="ORF">FD33_GL001368</name>
</gene>
<dbReference type="GeneID" id="96667262"/>
<feature type="transmembrane region" description="Helical" evidence="1">
    <location>
        <begin position="6"/>
        <end position="25"/>
    </location>
</feature>
<organism evidence="2 3">
    <name type="scientific">Companilactobacillus paralimentarius DSM 13238 = JCM 10415</name>
    <dbReference type="NCBI Taxonomy" id="1122151"/>
    <lineage>
        <taxon>Bacteria</taxon>
        <taxon>Bacillati</taxon>
        <taxon>Bacillota</taxon>
        <taxon>Bacilli</taxon>
        <taxon>Lactobacillales</taxon>
        <taxon>Lactobacillaceae</taxon>
        <taxon>Companilactobacillus</taxon>
    </lineage>
</organism>
<evidence type="ECO:0000313" key="2">
    <source>
        <dbReference type="EMBL" id="KRL31930.1"/>
    </source>
</evidence>
<dbReference type="AlphaFoldDB" id="A0A0R1PQR8"/>
<proteinExistence type="predicted"/>
<dbReference type="RefSeq" id="WP_025085538.1">
    <property type="nucleotide sequence ID" value="NZ_AZES01000025.1"/>
</dbReference>
<evidence type="ECO:0000313" key="3">
    <source>
        <dbReference type="Proteomes" id="UP000051908"/>
    </source>
</evidence>
<evidence type="ECO:0000256" key="1">
    <source>
        <dbReference type="SAM" id="Phobius"/>
    </source>
</evidence>
<keyword evidence="1" id="KW-0472">Membrane</keyword>
<protein>
    <submittedName>
        <fullName evidence="2">Uncharacterized protein</fullName>
    </submittedName>
</protein>
<reference evidence="2 3" key="1">
    <citation type="journal article" date="2015" name="Genome Announc.">
        <title>Expanding the biotechnology potential of lactobacilli through comparative genomics of 213 strains and associated genera.</title>
        <authorList>
            <person name="Sun Z."/>
            <person name="Harris H.M."/>
            <person name="McCann A."/>
            <person name="Guo C."/>
            <person name="Argimon S."/>
            <person name="Zhang W."/>
            <person name="Yang X."/>
            <person name="Jeffery I.B."/>
            <person name="Cooney J.C."/>
            <person name="Kagawa T.F."/>
            <person name="Liu W."/>
            <person name="Song Y."/>
            <person name="Salvetti E."/>
            <person name="Wrobel A."/>
            <person name="Rasinkangas P."/>
            <person name="Parkhill J."/>
            <person name="Rea M.C."/>
            <person name="O'Sullivan O."/>
            <person name="Ritari J."/>
            <person name="Douillard F.P."/>
            <person name="Paul Ross R."/>
            <person name="Yang R."/>
            <person name="Briner A.E."/>
            <person name="Felis G.E."/>
            <person name="de Vos W.M."/>
            <person name="Barrangou R."/>
            <person name="Klaenhammer T.R."/>
            <person name="Caufield P.W."/>
            <person name="Cui Y."/>
            <person name="Zhang H."/>
            <person name="O'Toole P.W."/>
        </authorList>
    </citation>
    <scope>NUCLEOTIDE SEQUENCE [LARGE SCALE GENOMIC DNA]</scope>
    <source>
        <strain evidence="2 3">DSM 13238</strain>
    </source>
</reference>
<comment type="caution">
    <text evidence="2">The sequence shown here is derived from an EMBL/GenBank/DDBJ whole genome shotgun (WGS) entry which is preliminary data.</text>
</comment>
<keyword evidence="1" id="KW-0812">Transmembrane</keyword>
<dbReference type="EMBL" id="AZES01000025">
    <property type="protein sequence ID" value="KRL31930.1"/>
    <property type="molecule type" value="Genomic_DNA"/>
</dbReference>
<accession>A0A0R1PQR8</accession>
<dbReference type="PATRIC" id="fig|1122151.5.peg.1419"/>
<keyword evidence="3" id="KW-1185">Reference proteome</keyword>
<dbReference type="Proteomes" id="UP000051908">
    <property type="component" value="Unassembled WGS sequence"/>
</dbReference>
<sequence length="179" mass="20498">MMHLILQIIRWGSLALIIVTFYNLYRNWNFDPEAEELKDKTAEELTQAKDKFEKDRGSQISGAIVAALMFVGIPFLSIYTNTASIVDNEYSVAGKRPYSIHIVSKNQMYYRFSNGTQWLYYTRKGDTLSITDDNVQTLFTNGDTISSVKFKLNDNNKIAKETVKDPVYGDTKVTLKLIE</sequence>
<name>A0A0R1PQR8_9LACO</name>
<feature type="transmembrane region" description="Helical" evidence="1">
    <location>
        <begin position="60"/>
        <end position="79"/>
    </location>
</feature>
<keyword evidence="1" id="KW-1133">Transmembrane helix</keyword>